<dbReference type="EMBL" id="LNQE01000859">
    <property type="protein sequence ID" value="KUG24164.1"/>
    <property type="molecule type" value="Genomic_DNA"/>
</dbReference>
<dbReference type="CDD" id="cd04186">
    <property type="entry name" value="GT_2_like_c"/>
    <property type="match status" value="1"/>
</dbReference>
<dbReference type="Pfam" id="PF00535">
    <property type="entry name" value="Glycos_transf_2"/>
    <property type="match status" value="1"/>
</dbReference>
<dbReference type="PANTHER" id="PTHR43179:SF7">
    <property type="entry name" value="RHAMNOSYLTRANSFERASE WBBL"/>
    <property type="match status" value="1"/>
</dbReference>
<organism evidence="2">
    <name type="scientific">hydrocarbon metagenome</name>
    <dbReference type="NCBI Taxonomy" id="938273"/>
    <lineage>
        <taxon>unclassified sequences</taxon>
        <taxon>metagenomes</taxon>
        <taxon>ecological metagenomes</taxon>
    </lineage>
</organism>
<protein>
    <submittedName>
        <fullName evidence="2">Glycosyl transferase, family 2</fullName>
    </submittedName>
</protein>
<reference evidence="2" key="1">
    <citation type="journal article" date="2015" name="Proc. Natl. Acad. Sci. U.S.A.">
        <title>Networks of energetic and metabolic interactions define dynamics in microbial communities.</title>
        <authorList>
            <person name="Embree M."/>
            <person name="Liu J.K."/>
            <person name="Al-Bassam M.M."/>
            <person name="Zengler K."/>
        </authorList>
    </citation>
    <scope>NUCLEOTIDE SEQUENCE</scope>
</reference>
<dbReference type="InterPro" id="IPR001173">
    <property type="entry name" value="Glyco_trans_2-like"/>
</dbReference>
<gene>
    <name evidence="2" type="ORF">ASZ90_006055</name>
</gene>
<dbReference type="Gene3D" id="3.90.550.10">
    <property type="entry name" value="Spore Coat Polysaccharide Biosynthesis Protein SpsA, Chain A"/>
    <property type="match status" value="1"/>
</dbReference>
<dbReference type="PANTHER" id="PTHR43179">
    <property type="entry name" value="RHAMNOSYLTRANSFERASE WBBL"/>
    <property type="match status" value="1"/>
</dbReference>
<evidence type="ECO:0000259" key="1">
    <source>
        <dbReference type="Pfam" id="PF00535"/>
    </source>
</evidence>
<dbReference type="AlphaFoldDB" id="A0A0W8FTN9"/>
<feature type="domain" description="Glycosyltransferase 2-like" evidence="1">
    <location>
        <begin position="6"/>
        <end position="139"/>
    </location>
</feature>
<dbReference type="InterPro" id="IPR029044">
    <property type="entry name" value="Nucleotide-diphossugar_trans"/>
</dbReference>
<accession>A0A0W8FTN9</accession>
<name>A0A0W8FTN9_9ZZZZ</name>
<sequence length="261" mass="29515">MSTDVKKEIFVIDNCSTDNSAQITAEYFPEARLFINNENKGFGAASNQALKECLGNYIVFLNPDTEVKADTLKNAVAFMDTNLHIGLAGARILNPDGTLQESVSHRYPGEKFTSGETSNLKGTIACVLGAFMIARKELITAIGGFDEDFFIYGEDQDLAWRIREKGFCIGYVEEAEVFHWGGQSETGTPSAALFEKKIKAEYLFYSKHYKSDTIARIKRSEKAKAFYRLITLRVTMPFVRDKIKLQNKIDRYRLIYDMTKS</sequence>
<dbReference type="GO" id="GO:0016740">
    <property type="term" value="F:transferase activity"/>
    <property type="evidence" value="ECO:0007669"/>
    <property type="project" value="UniProtKB-KW"/>
</dbReference>
<proteinExistence type="predicted"/>
<dbReference type="SUPFAM" id="SSF53448">
    <property type="entry name" value="Nucleotide-diphospho-sugar transferases"/>
    <property type="match status" value="1"/>
</dbReference>
<keyword evidence="2" id="KW-0808">Transferase</keyword>
<comment type="caution">
    <text evidence="2">The sequence shown here is derived from an EMBL/GenBank/DDBJ whole genome shotgun (WGS) entry which is preliminary data.</text>
</comment>
<evidence type="ECO:0000313" key="2">
    <source>
        <dbReference type="EMBL" id="KUG24164.1"/>
    </source>
</evidence>